<dbReference type="KEGG" id="tsy:THSYN_28035"/>
<dbReference type="Gene3D" id="1.20.272.10">
    <property type="match status" value="1"/>
</dbReference>
<dbReference type="GO" id="GO:0003887">
    <property type="term" value="F:DNA-directed DNA polymerase activity"/>
    <property type="evidence" value="ECO:0007669"/>
    <property type="project" value="UniProtKB-UniRule"/>
</dbReference>
<evidence type="ECO:0000256" key="9">
    <source>
        <dbReference type="NCBIfam" id="TIGR01128"/>
    </source>
</evidence>
<evidence type="ECO:0000256" key="8">
    <source>
        <dbReference type="ARBA" id="ARBA00049244"/>
    </source>
</evidence>
<feature type="domain" description="DNA polymerase III delta N-terminal" evidence="10">
    <location>
        <begin position="20"/>
        <end position="120"/>
    </location>
</feature>
<dbReference type="InterPro" id="IPR027417">
    <property type="entry name" value="P-loop_NTPase"/>
</dbReference>
<evidence type="ECO:0000256" key="4">
    <source>
        <dbReference type="ARBA" id="ARBA00022695"/>
    </source>
</evidence>
<dbReference type="EC" id="2.7.7.7" evidence="1 9"/>
<evidence type="ECO:0000256" key="3">
    <source>
        <dbReference type="ARBA" id="ARBA00022679"/>
    </source>
</evidence>
<dbReference type="PANTHER" id="PTHR34388:SF1">
    <property type="entry name" value="DNA POLYMERASE III SUBUNIT DELTA"/>
    <property type="match status" value="1"/>
</dbReference>
<dbReference type="Pfam" id="PF21694">
    <property type="entry name" value="DNA_pol3_delta_C"/>
    <property type="match status" value="1"/>
</dbReference>
<comment type="similarity">
    <text evidence="7">Belongs to the DNA polymerase HolA subunit family.</text>
</comment>
<keyword evidence="13" id="KW-1185">Reference proteome</keyword>
<evidence type="ECO:0000256" key="1">
    <source>
        <dbReference type="ARBA" id="ARBA00012417"/>
    </source>
</evidence>
<dbReference type="CDD" id="cd18138">
    <property type="entry name" value="HLD_clamp_pol_III_delta"/>
    <property type="match status" value="1"/>
</dbReference>
<dbReference type="GO" id="GO:0009360">
    <property type="term" value="C:DNA polymerase III complex"/>
    <property type="evidence" value="ECO:0007669"/>
    <property type="project" value="UniProtKB-UniRule"/>
</dbReference>
<dbReference type="InterPro" id="IPR010372">
    <property type="entry name" value="DNA_pol3_delta_N"/>
</dbReference>
<evidence type="ECO:0000259" key="11">
    <source>
        <dbReference type="Pfam" id="PF21694"/>
    </source>
</evidence>
<dbReference type="InterPro" id="IPR008921">
    <property type="entry name" value="DNA_pol3_clamp-load_cplx_C"/>
</dbReference>
<protein>
    <recommendedName>
        <fullName evidence="2 9">DNA polymerase III subunit delta</fullName>
        <ecNumber evidence="1 9">2.7.7.7</ecNumber>
    </recommendedName>
</protein>
<dbReference type="EMBL" id="CP020370">
    <property type="protein sequence ID" value="AUB84408.1"/>
    <property type="molecule type" value="Genomic_DNA"/>
</dbReference>
<name>A0A2K8UFR9_9GAMM</name>
<dbReference type="PANTHER" id="PTHR34388">
    <property type="entry name" value="DNA POLYMERASE III SUBUNIT DELTA"/>
    <property type="match status" value="1"/>
</dbReference>
<sequence>MRLRFTQLPDQLAAGLSPVYLICGDEPYQLGEAARLIRARARTAGFDEREVLDQDGAFDWGALGASADAMSLFCARKLIDLRIGTAKLGRDGGAAVRAYCARPCPDNLLLMTAPGLDRKELETQWARAVEAVGTIVQVWPLKERELLQWLGLRLRAAGFAPGRGVAELLAERVEGNQLAAVQEIEKLKLLRDPGALAVEDLLGTLADSARFDLYALTDAAVAGDRARVQRVLAVLRAEGVAATLVLWVLARDLRMLAQAAWAKAQQGSASQVLAQHRIPRQRLESVEGALRRLSPTLLRALVRQCALADRSIKGLGPGDAWQRLGFIADTLAAGGLRLPAPPS</sequence>
<dbReference type="AlphaFoldDB" id="A0A2K8UFR9"/>
<dbReference type="GO" id="GO:0003677">
    <property type="term" value="F:DNA binding"/>
    <property type="evidence" value="ECO:0007669"/>
    <property type="project" value="InterPro"/>
</dbReference>
<dbReference type="GO" id="GO:0006261">
    <property type="term" value="P:DNA-templated DNA replication"/>
    <property type="evidence" value="ECO:0007669"/>
    <property type="project" value="TreeGrafter"/>
</dbReference>
<keyword evidence="6" id="KW-0239">DNA-directed DNA polymerase</keyword>
<dbReference type="InterPro" id="IPR048466">
    <property type="entry name" value="DNA_pol3_delta-like_C"/>
</dbReference>
<dbReference type="Pfam" id="PF06144">
    <property type="entry name" value="DNA_pol3_delta"/>
    <property type="match status" value="1"/>
</dbReference>
<comment type="catalytic activity">
    <reaction evidence="8">
        <text>DNA(n) + a 2'-deoxyribonucleoside 5'-triphosphate = DNA(n+1) + diphosphate</text>
        <dbReference type="Rhea" id="RHEA:22508"/>
        <dbReference type="Rhea" id="RHEA-COMP:17339"/>
        <dbReference type="Rhea" id="RHEA-COMP:17340"/>
        <dbReference type="ChEBI" id="CHEBI:33019"/>
        <dbReference type="ChEBI" id="CHEBI:61560"/>
        <dbReference type="ChEBI" id="CHEBI:173112"/>
        <dbReference type="EC" id="2.7.7.7"/>
    </reaction>
</comment>
<evidence type="ECO:0000259" key="10">
    <source>
        <dbReference type="Pfam" id="PF06144"/>
    </source>
</evidence>
<dbReference type="InterPro" id="IPR005790">
    <property type="entry name" value="DNA_polIII_delta"/>
</dbReference>
<evidence type="ECO:0000313" key="13">
    <source>
        <dbReference type="Proteomes" id="UP000232638"/>
    </source>
</evidence>
<feature type="domain" description="DNA polymerase III delta subunit-like C-terminal" evidence="11">
    <location>
        <begin position="213"/>
        <end position="313"/>
    </location>
</feature>
<dbReference type="SUPFAM" id="SSF48019">
    <property type="entry name" value="post-AAA+ oligomerization domain-like"/>
    <property type="match status" value="1"/>
</dbReference>
<gene>
    <name evidence="12" type="ORF">THSYN_28035</name>
</gene>
<keyword evidence="4" id="KW-0548">Nucleotidyltransferase</keyword>
<reference evidence="12 13" key="1">
    <citation type="submission" date="2017-03" db="EMBL/GenBank/DDBJ databases">
        <title>Complete genome sequence of Candidatus 'Thiodictyon syntrophicum' sp. nov. strain Cad16T, a photolithoautotroph purple sulfur bacterium isolated from an alpine meromictic lake.</title>
        <authorList>
            <person name="Luedin S.M."/>
            <person name="Pothier J.F."/>
            <person name="Danza F."/>
            <person name="Storelli N."/>
            <person name="Wittwer M."/>
            <person name="Tonolla M."/>
        </authorList>
    </citation>
    <scope>NUCLEOTIDE SEQUENCE [LARGE SCALE GENOMIC DNA]</scope>
    <source>
        <strain evidence="12 13">Cad16T</strain>
    </source>
</reference>
<dbReference type="Gene3D" id="1.10.8.60">
    <property type="match status" value="1"/>
</dbReference>
<evidence type="ECO:0000256" key="5">
    <source>
        <dbReference type="ARBA" id="ARBA00022705"/>
    </source>
</evidence>
<dbReference type="RefSeq" id="WP_100922064.1">
    <property type="nucleotide sequence ID" value="NZ_CP020370.1"/>
</dbReference>
<keyword evidence="5" id="KW-0235">DNA replication</keyword>
<keyword evidence="3" id="KW-0808">Transferase</keyword>
<evidence type="ECO:0000256" key="7">
    <source>
        <dbReference type="ARBA" id="ARBA00034754"/>
    </source>
</evidence>
<dbReference type="SUPFAM" id="SSF52540">
    <property type="entry name" value="P-loop containing nucleoside triphosphate hydrolases"/>
    <property type="match status" value="1"/>
</dbReference>
<evidence type="ECO:0000313" key="12">
    <source>
        <dbReference type="EMBL" id="AUB84408.1"/>
    </source>
</evidence>
<organism evidence="12 13">
    <name type="scientific">Candidatus Thiodictyon syntrophicum</name>
    <dbReference type="NCBI Taxonomy" id="1166950"/>
    <lineage>
        <taxon>Bacteria</taxon>
        <taxon>Pseudomonadati</taxon>
        <taxon>Pseudomonadota</taxon>
        <taxon>Gammaproteobacteria</taxon>
        <taxon>Chromatiales</taxon>
        <taxon>Chromatiaceae</taxon>
        <taxon>Thiodictyon</taxon>
    </lineage>
</organism>
<proteinExistence type="inferred from homology"/>
<dbReference type="NCBIfam" id="TIGR01128">
    <property type="entry name" value="holA"/>
    <property type="match status" value="1"/>
</dbReference>
<dbReference type="Proteomes" id="UP000232638">
    <property type="component" value="Chromosome"/>
</dbReference>
<dbReference type="Gene3D" id="3.40.50.300">
    <property type="entry name" value="P-loop containing nucleotide triphosphate hydrolases"/>
    <property type="match status" value="1"/>
</dbReference>
<accession>A0A2K8UFR9</accession>
<evidence type="ECO:0000256" key="2">
    <source>
        <dbReference type="ARBA" id="ARBA00017703"/>
    </source>
</evidence>
<evidence type="ECO:0000256" key="6">
    <source>
        <dbReference type="ARBA" id="ARBA00022932"/>
    </source>
</evidence>
<dbReference type="OrthoDB" id="9770982at2"/>